<dbReference type="OMA" id="PWERIYL"/>
<dbReference type="EMBL" id="AMQM01004956">
    <property type="status" value="NOT_ANNOTATED_CDS"/>
    <property type="molecule type" value="Genomic_DNA"/>
</dbReference>
<dbReference type="EnsemblMetazoa" id="HelroT148308">
    <property type="protein sequence ID" value="HelroP148308"/>
    <property type="gene ID" value="HelroG148308"/>
</dbReference>
<dbReference type="PRINTS" id="PR00053">
    <property type="entry name" value="FORKHEAD"/>
</dbReference>
<evidence type="ECO:0000256" key="2">
    <source>
        <dbReference type="ARBA" id="ARBA00023125"/>
    </source>
</evidence>
<dbReference type="InterPro" id="IPR001766">
    <property type="entry name" value="Fork_head_dom"/>
</dbReference>
<dbReference type="GeneID" id="20196971"/>
<dbReference type="HOGENOM" id="CLU_077699_6_3_1"/>
<feature type="domain" description="Fork-head" evidence="6">
    <location>
        <begin position="1"/>
        <end position="72"/>
    </location>
</feature>
<proteinExistence type="predicted"/>
<keyword evidence="4 5" id="KW-0539">Nucleus</keyword>
<evidence type="ECO:0000256" key="3">
    <source>
        <dbReference type="ARBA" id="ARBA00023163"/>
    </source>
</evidence>
<protein>
    <recommendedName>
        <fullName evidence="6">Fork-head domain-containing protein</fullName>
    </recommendedName>
</protein>
<keyword evidence="1" id="KW-0805">Transcription regulation</keyword>
<dbReference type="InterPro" id="IPR036388">
    <property type="entry name" value="WH-like_DNA-bd_sf"/>
</dbReference>
<dbReference type="PANTHER" id="PTHR46078">
    <property type="entry name" value="FORKHEAD BOX PROTEIN J2 FAMILY MEMBER"/>
    <property type="match status" value="1"/>
</dbReference>
<dbReference type="CDD" id="cd00059">
    <property type="entry name" value="FH_FOX"/>
    <property type="match status" value="1"/>
</dbReference>
<dbReference type="EMBL" id="KB096743">
    <property type="protein sequence ID" value="ESO01600.1"/>
    <property type="molecule type" value="Genomic_DNA"/>
</dbReference>
<dbReference type="PROSITE" id="PS00658">
    <property type="entry name" value="FORK_HEAD_2"/>
    <property type="match status" value="1"/>
</dbReference>
<dbReference type="GO" id="GO:0043565">
    <property type="term" value="F:sequence-specific DNA binding"/>
    <property type="evidence" value="ECO:0007669"/>
    <property type="project" value="InterPro"/>
</dbReference>
<dbReference type="Proteomes" id="UP000015101">
    <property type="component" value="Unassembled WGS sequence"/>
</dbReference>
<dbReference type="InterPro" id="IPR036390">
    <property type="entry name" value="WH_DNA-bd_sf"/>
</dbReference>
<keyword evidence="2 5" id="KW-0238">DNA-binding</keyword>
<comment type="subcellular location">
    <subcellularLocation>
        <location evidence="5">Nucleus</location>
    </subcellularLocation>
</comment>
<evidence type="ECO:0000256" key="1">
    <source>
        <dbReference type="ARBA" id="ARBA00023015"/>
    </source>
</evidence>
<dbReference type="Pfam" id="PF00250">
    <property type="entry name" value="Forkhead"/>
    <property type="match status" value="1"/>
</dbReference>
<dbReference type="SMART" id="SM00339">
    <property type="entry name" value="FH"/>
    <property type="match status" value="1"/>
</dbReference>
<dbReference type="InParanoid" id="T1EK71"/>
<dbReference type="KEGG" id="hro:HELRODRAFT_148308"/>
<reference evidence="9" key="1">
    <citation type="submission" date="2012-12" db="EMBL/GenBank/DDBJ databases">
        <authorList>
            <person name="Hellsten U."/>
            <person name="Grimwood J."/>
            <person name="Chapman J.A."/>
            <person name="Shapiro H."/>
            <person name="Aerts A."/>
            <person name="Otillar R.P."/>
            <person name="Terry A.Y."/>
            <person name="Boore J.L."/>
            <person name="Simakov O."/>
            <person name="Marletaz F."/>
            <person name="Cho S.-J."/>
            <person name="Edsinger-Gonzales E."/>
            <person name="Havlak P."/>
            <person name="Kuo D.-H."/>
            <person name="Larsson T."/>
            <person name="Lv J."/>
            <person name="Arendt D."/>
            <person name="Savage R."/>
            <person name="Osoegawa K."/>
            <person name="de Jong P."/>
            <person name="Lindberg D.R."/>
            <person name="Seaver E.C."/>
            <person name="Weisblat D.A."/>
            <person name="Putnam N.H."/>
            <person name="Grigoriev I.V."/>
            <person name="Rokhsar D.S."/>
        </authorList>
    </citation>
    <scope>NUCLEOTIDE SEQUENCE</scope>
</reference>
<dbReference type="RefSeq" id="XP_009020254.1">
    <property type="nucleotide sequence ID" value="XM_009022006.1"/>
</dbReference>
<evidence type="ECO:0000256" key="5">
    <source>
        <dbReference type="PROSITE-ProRule" id="PRU00089"/>
    </source>
</evidence>
<dbReference type="STRING" id="6412.T1EK71"/>
<dbReference type="eggNOG" id="KOG2294">
    <property type="taxonomic scope" value="Eukaryota"/>
</dbReference>
<name>T1EK71_HELRO</name>
<dbReference type="OrthoDB" id="10029558at2759"/>
<feature type="DNA-binding region" description="Fork-head" evidence="5">
    <location>
        <begin position="1"/>
        <end position="72"/>
    </location>
</feature>
<evidence type="ECO:0000313" key="8">
    <source>
        <dbReference type="EnsemblMetazoa" id="HelroP148308"/>
    </source>
</evidence>
<dbReference type="Gene3D" id="1.10.10.10">
    <property type="entry name" value="Winged helix-like DNA-binding domain superfamily/Winged helix DNA-binding domain"/>
    <property type="match status" value="1"/>
</dbReference>
<accession>T1EK71</accession>
<evidence type="ECO:0000313" key="7">
    <source>
        <dbReference type="EMBL" id="ESO01600.1"/>
    </source>
</evidence>
<reference evidence="7 9" key="2">
    <citation type="journal article" date="2013" name="Nature">
        <title>Insights into bilaterian evolution from three spiralian genomes.</title>
        <authorList>
            <person name="Simakov O."/>
            <person name="Marletaz F."/>
            <person name="Cho S.J."/>
            <person name="Edsinger-Gonzales E."/>
            <person name="Havlak P."/>
            <person name="Hellsten U."/>
            <person name="Kuo D.H."/>
            <person name="Larsson T."/>
            <person name="Lv J."/>
            <person name="Arendt D."/>
            <person name="Savage R."/>
            <person name="Osoegawa K."/>
            <person name="de Jong P."/>
            <person name="Grimwood J."/>
            <person name="Chapman J.A."/>
            <person name="Shapiro H."/>
            <person name="Aerts A."/>
            <person name="Otillar R.P."/>
            <person name="Terry A.Y."/>
            <person name="Boore J.L."/>
            <person name="Grigoriev I.V."/>
            <person name="Lindberg D.R."/>
            <person name="Seaver E.C."/>
            <person name="Weisblat D.A."/>
            <person name="Putnam N.H."/>
            <person name="Rokhsar D.S."/>
        </authorList>
    </citation>
    <scope>NUCLEOTIDE SEQUENCE</scope>
</reference>
<keyword evidence="3" id="KW-0804">Transcription</keyword>
<dbReference type="SUPFAM" id="SSF46785">
    <property type="entry name" value="Winged helix' DNA-binding domain"/>
    <property type="match status" value="1"/>
</dbReference>
<dbReference type="InterPro" id="IPR030456">
    <property type="entry name" value="TF_fork_head_CS_2"/>
</dbReference>
<dbReference type="PROSITE" id="PS50039">
    <property type="entry name" value="FORK_HEAD_3"/>
    <property type="match status" value="1"/>
</dbReference>
<dbReference type="InterPro" id="IPR045912">
    <property type="entry name" value="FOXJ2/3-like"/>
</dbReference>
<evidence type="ECO:0000259" key="6">
    <source>
        <dbReference type="PROSITE" id="PS50039"/>
    </source>
</evidence>
<evidence type="ECO:0000256" key="4">
    <source>
        <dbReference type="ARBA" id="ARBA00023242"/>
    </source>
</evidence>
<dbReference type="CTD" id="20196971"/>
<dbReference type="AlphaFoldDB" id="T1EK71"/>
<gene>
    <name evidence="8" type="primary">20196971</name>
    <name evidence="7" type="ORF">HELRODRAFT_148308</name>
</gene>
<organism evidence="8 9">
    <name type="scientific">Helobdella robusta</name>
    <name type="common">Californian leech</name>
    <dbReference type="NCBI Taxonomy" id="6412"/>
    <lineage>
        <taxon>Eukaryota</taxon>
        <taxon>Metazoa</taxon>
        <taxon>Spiralia</taxon>
        <taxon>Lophotrochozoa</taxon>
        <taxon>Annelida</taxon>
        <taxon>Clitellata</taxon>
        <taxon>Hirudinea</taxon>
        <taxon>Rhynchobdellida</taxon>
        <taxon>Glossiphoniidae</taxon>
        <taxon>Helobdella</taxon>
    </lineage>
</organism>
<keyword evidence="9" id="KW-1185">Reference proteome</keyword>
<evidence type="ECO:0000313" key="9">
    <source>
        <dbReference type="Proteomes" id="UP000015101"/>
    </source>
</evidence>
<reference evidence="8" key="3">
    <citation type="submission" date="2015-06" db="UniProtKB">
        <authorList>
            <consortium name="EnsemblMetazoa"/>
        </authorList>
    </citation>
    <scope>IDENTIFICATION</scope>
</reference>
<dbReference type="GO" id="GO:0003700">
    <property type="term" value="F:DNA-binding transcription factor activity"/>
    <property type="evidence" value="ECO:0007669"/>
    <property type="project" value="InterPro"/>
</dbReference>
<dbReference type="FunFam" id="1.10.10.10:FF:000135">
    <property type="entry name" value="forkhead box protein G1"/>
    <property type="match status" value="1"/>
</dbReference>
<sequence>KPILSYANLIIMAIESNSDLQMTLSDIYAWIQDTYPYYKHTSIGWKNSIRHNLSLNKCFIRLDRPKENPGKV</sequence>
<dbReference type="GO" id="GO:0005634">
    <property type="term" value="C:nucleus"/>
    <property type="evidence" value="ECO:0007669"/>
    <property type="project" value="UniProtKB-SubCell"/>
</dbReference>
<dbReference type="PANTHER" id="PTHR46078:SF2">
    <property type="entry name" value="FORK-HEAD DOMAIN-CONTAINING PROTEIN"/>
    <property type="match status" value="1"/>
</dbReference>